<dbReference type="InterPro" id="IPR036322">
    <property type="entry name" value="WD40_repeat_dom_sf"/>
</dbReference>
<keyword evidence="2" id="KW-0479">Metal-binding</keyword>
<evidence type="ECO:0000259" key="10">
    <source>
        <dbReference type="PROSITE" id="PS50089"/>
    </source>
</evidence>
<dbReference type="Pfam" id="PF13445">
    <property type="entry name" value="zf-RING_UBOX"/>
    <property type="match status" value="1"/>
</dbReference>
<accession>A0A1U8B0I9</accession>
<evidence type="ECO:0000256" key="8">
    <source>
        <dbReference type="SAM" id="MobiDB-lite"/>
    </source>
</evidence>
<dbReference type="SUPFAM" id="SSF56112">
    <property type="entry name" value="Protein kinase-like (PK-like)"/>
    <property type="match status" value="1"/>
</dbReference>
<sequence>MEVPHREVELPECPVCLQIYNSGGTIPRVLSCGHSACEACLGQLSQRFPNTIRCPACTQLVKFPEAQGPSALPKNIDLLSFIDQQNPDPNSSQSHRKTQDNPNRGSAREFLPRLPWSEEFYSTWKDWVLPFDAVSVEDRGEEGDEAPCCSLLQGRIASSSSSSSSPLRYCFLRQNQNVSLFRVAFSSSSASEFSFSYTARIMIALNNLKDGERTELGLILRTSLRQFRVCRVYGLWMDSKTGSVSLVCERLNGDFWNKLDGLRHGLVVEDCGDPDKEEQGFRTDAELSGFLMIGMDLCEAVMALHSEGLVNGCLAPSCFSFDDLGRIYVDLNEILVMGRRMWKCIANFASGRQVTNNLETEDRFTNLSKVQEFVSPELLLEFLQGRCMDADCESLGYSVGYGSDSWSLACILVRFLVGGKLTEKLFKDFYNLFQTGREKISTEYLDMYEGWTEKVGSVLETYLGTKFASLQKILCRCFAFDPGSRPHVTDVWRCIRELLVAPNIDMLVSLEVAIVKEEYTVHCLILGDLCHLFPETVKGSENQSRNDLQGSDDSSGTDANKIRDGRINEDLVEDLLMGTLKSINLKGHLDCISRLVIGGGFLFSSSYDKTLHVWSLQDFTYVQSFRGHEHRIMAVVFVDAGKQLCISGDIGGGIFIWDIGSSLEQEPLKKWYEQKDWRYSGIHSLAISGTEHLYTGSGDRSIKAWSLKDYTLTCTMNGHKSTVSSLAICNGVLYSGSWDGTIRLWYLNDHSPLTVLGDDTPGNVASVLSLSVNHHMLVAASENGCLKMWRNDVLERSIQIENGAILAIELEGQLLFAGGWNKTVYVQEISGDELQIDTQKIGSIACSSVITALLYWQGKLFVGFADGTIKVYCHGL</sequence>
<evidence type="ECO:0000256" key="2">
    <source>
        <dbReference type="ARBA" id="ARBA00022723"/>
    </source>
</evidence>
<dbReference type="InParanoid" id="A0A1U8B0I9"/>
<evidence type="ECO:0000256" key="7">
    <source>
        <dbReference type="PROSITE-ProRule" id="PRU00221"/>
    </source>
</evidence>
<evidence type="ECO:0000256" key="4">
    <source>
        <dbReference type="ARBA" id="ARBA00022771"/>
    </source>
</evidence>
<dbReference type="Gene3D" id="3.30.40.10">
    <property type="entry name" value="Zinc/RING finger domain, C3HC4 (zinc finger)"/>
    <property type="match status" value="1"/>
</dbReference>
<feature type="compositionally biased region" description="Polar residues" evidence="8">
    <location>
        <begin position="82"/>
        <end position="93"/>
    </location>
</feature>
<evidence type="ECO:0000256" key="5">
    <source>
        <dbReference type="ARBA" id="ARBA00022833"/>
    </source>
</evidence>
<evidence type="ECO:0000313" key="12">
    <source>
        <dbReference type="RefSeq" id="XP_010269041.1"/>
    </source>
</evidence>
<feature type="domain" description="Protein kinase" evidence="9">
    <location>
        <begin position="131"/>
        <end position="499"/>
    </location>
</feature>
<dbReference type="GO" id="GO:0008270">
    <property type="term" value="F:zinc ion binding"/>
    <property type="evidence" value="ECO:0007669"/>
    <property type="project" value="UniProtKB-KW"/>
</dbReference>
<dbReference type="InterPro" id="IPR044715">
    <property type="entry name" value="WDR86-like"/>
</dbReference>
<dbReference type="SMART" id="SM00184">
    <property type="entry name" value="RING"/>
    <property type="match status" value="1"/>
</dbReference>
<dbReference type="eggNOG" id="ENOG502QT1J">
    <property type="taxonomic scope" value="Eukaryota"/>
</dbReference>
<dbReference type="InterPro" id="IPR000719">
    <property type="entry name" value="Prot_kinase_dom"/>
</dbReference>
<dbReference type="KEGG" id="nnu:104605824"/>
<evidence type="ECO:0000256" key="6">
    <source>
        <dbReference type="PROSITE-ProRule" id="PRU00175"/>
    </source>
</evidence>
<dbReference type="OMA" id="WKCINGS"/>
<dbReference type="SUPFAM" id="SSF50978">
    <property type="entry name" value="WD40 repeat-like"/>
    <property type="match status" value="1"/>
</dbReference>
<dbReference type="OrthoDB" id="674604at2759"/>
<dbReference type="InterPro" id="IPR020472">
    <property type="entry name" value="WD40_PAC1"/>
</dbReference>
<dbReference type="Gene3D" id="1.10.510.10">
    <property type="entry name" value="Transferase(Phosphotransferase) domain 1"/>
    <property type="match status" value="1"/>
</dbReference>
<dbReference type="GeneID" id="104605824"/>
<feature type="region of interest" description="Disordered" evidence="8">
    <location>
        <begin position="82"/>
        <end position="109"/>
    </location>
</feature>
<dbReference type="CDD" id="cd16587">
    <property type="entry name" value="RING-HC_TRIM32_C-VII"/>
    <property type="match status" value="1"/>
</dbReference>
<dbReference type="PANTHER" id="PTHR44489:SF11">
    <property type="entry name" value="WD REPEAT DOMAIN 86"/>
    <property type="match status" value="1"/>
</dbReference>
<protein>
    <submittedName>
        <fullName evidence="12">Uncharacterized protein LOC104605824 isoform X1</fullName>
    </submittedName>
</protein>
<dbReference type="PROSITE" id="PS50089">
    <property type="entry name" value="ZF_RING_2"/>
    <property type="match status" value="1"/>
</dbReference>
<dbReference type="PROSITE" id="PS50294">
    <property type="entry name" value="WD_REPEATS_REGION"/>
    <property type="match status" value="1"/>
</dbReference>
<feature type="repeat" description="WD" evidence="7">
    <location>
        <begin position="585"/>
        <end position="624"/>
    </location>
</feature>
<dbReference type="RefSeq" id="XP_010269041.1">
    <property type="nucleotide sequence ID" value="XM_010270739.2"/>
</dbReference>
<name>A0A1U8B0I9_NELNU</name>
<feature type="domain" description="RING-type" evidence="10">
    <location>
        <begin position="13"/>
        <end position="58"/>
    </location>
</feature>
<dbReference type="SMART" id="SM00320">
    <property type="entry name" value="WD40"/>
    <property type="match status" value="6"/>
</dbReference>
<dbReference type="STRING" id="4432.A0A1U8B0I9"/>
<evidence type="ECO:0000313" key="11">
    <source>
        <dbReference type="Proteomes" id="UP000189703"/>
    </source>
</evidence>
<keyword evidence="5" id="KW-0862">Zinc</keyword>
<proteinExistence type="predicted"/>
<dbReference type="Gene3D" id="2.130.10.10">
    <property type="entry name" value="YVTN repeat-like/Quinoprotein amine dehydrogenase"/>
    <property type="match status" value="2"/>
</dbReference>
<keyword evidence="3" id="KW-0677">Repeat</keyword>
<organism evidence="11 12">
    <name type="scientific">Nelumbo nucifera</name>
    <name type="common">Sacred lotus</name>
    <dbReference type="NCBI Taxonomy" id="4432"/>
    <lineage>
        <taxon>Eukaryota</taxon>
        <taxon>Viridiplantae</taxon>
        <taxon>Streptophyta</taxon>
        <taxon>Embryophyta</taxon>
        <taxon>Tracheophyta</taxon>
        <taxon>Spermatophyta</taxon>
        <taxon>Magnoliopsida</taxon>
        <taxon>Proteales</taxon>
        <taxon>Nelumbonaceae</taxon>
        <taxon>Nelumbo</taxon>
    </lineage>
</organism>
<dbReference type="PROSITE" id="PS50082">
    <property type="entry name" value="WD_REPEATS_2"/>
    <property type="match status" value="2"/>
</dbReference>
<reference evidence="12" key="1">
    <citation type="submission" date="2025-08" db="UniProtKB">
        <authorList>
            <consortium name="RefSeq"/>
        </authorList>
    </citation>
    <scope>IDENTIFICATION</scope>
</reference>
<dbReference type="PRINTS" id="PR00320">
    <property type="entry name" value="GPROTEINBRPT"/>
</dbReference>
<feature type="repeat" description="WD" evidence="7">
    <location>
        <begin position="716"/>
        <end position="755"/>
    </location>
</feature>
<keyword evidence="1 7" id="KW-0853">WD repeat</keyword>
<dbReference type="SUPFAM" id="SSF57850">
    <property type="entry name" value="RING/U-box"/>
    <property type="match status" value="1"/>
</dbReference>
<dbReference type="InterPro" id="IPR011009">
    <property type="entry name" value="Kinase-like_dom_sf"/>
</dbReference>
<dbReference type="GO" id="GO:0005524">
    <property type="term" value="F:ATP binding"/>
    <property type="evidence" value="ECO:0007669"/>
    <property type="project" value="InterPro"/>
</dbReference>
<dbReference type="GO" id="GO:0004672">
    <property type="term" value="F:protein kinase activity"/>
    <property type="evidence" value="ECO:0007669"/>
    <property type="project" value="InterPro"/>
</dbReference>
<feature type="compositionally biased region" description="Polar residues" evidence="8">
    <location>
        <begin position="541"/>
        <end position="558"/>
    </location>
</feature>
<dbReference type="InterPro" id="IPR015943">
    <property type="entry name" value="WD40/YVTN_repeat-like_dom_sf"/>
</dbReference>
<dbReference type="InterPro" id="IPR027370">
    <property type="entry name" value="Znf-RING_euk"/>
</dbReference>
<dbReference type="PROSITE" id="PS50011">
    <property type="entry name" value="PROTEIN_KINASE_DOM"/>
    <property type="match status" value="1"/>
</dbReference>
<dbReference type="Pfam" id="PF00400">
    <property type="entry name" value="WD40"/>
    <property type="match status" value="3"/>
</dbReference>
<evidence type="ECO:0000256" key="1">
    <source>
        <dbReference type="ARBA" id="ARBA00022574"/>
    </source>
</evidence>
<evidence type="ECO:0000259" key="9">
    <source>
        <dbReference type="PROSITE" id="PS50011"/>
    </source>
</evidence>
<keyword evidence="11" id="KW-1185">Reference proteome</keyword>
<dbReference type="InterPro" id="IPR013083">
    <property type="entry name" value="Znf_RING/FYVE/PHD"/>
</dbReference>
<gene>
    <name evidence="12" type="primary">LOC104605824</name>
</gene>
<keyword evidence="4 6" id="KW-0863">Zinc-finger</keyword>
<dbReference type="AlphaFoldDB" id="A0A1U8B0I9"/>
<evidence type="ECO:0000256" key="3">
    <source>
        <dbReference type="ARBA" id="ARBA00022737"/>
    </source>
</evidence>
<feature type="region of interest" description="Disordered" evidence="8">
    <location>
        <begin position="541"/>
        <end position="562"/>
    </location>
</feature>
<dbReference type="PANTHER" id="PTHR44489">
    <property type="match status" value="1"/>
</dbReference>
<dbReference type="Proteomes" id="UP000189703">
    <property type="component" value="Unplaced"/>
</dbReference>
<dbReference type="InterPro" id="IPR001841">
    <property type="entry name" value="Znf_RING"/>
</dbReference>
<dbReference type="InterPro" id="IPR001680">
    <property type="entry name" value="WD40_rpt"/>
</dbReference>